<keyword evidence="8" id="KW-0472">Membrane</keyword>
<dbReference type="Gene3D" id="3.40.50.300">
    <property type="entry name" value="P-loop containing nucleotide triphosphate hydrolases"/>
    <property type="match status" value="1"/>
</dbReference>
<evidence type="ECO:0000256" key="7">
    <source>
        <dbReference type="ARBA" id="ARBA00022989"/>
    </source>
</evidence>
<keyword evidence="6" id="KW-0067">ATP-binding</keyword>
<dbReference type="InterPro" id="IPR027417">
    <property type="entry name" value="P-loop_NTPase"/>
</dbReference>
<comment type="caution">
    <text evidence="9">The sequence shown here is derived from an EMBL/GenBank/DDBJ whole genome shotgun (WGS) entry which is preliminary data.</text>
</comment>
<dbReference type="GO" id="GO:0140359">
    <property type="term" value="F:ABC-type transporter activity"/>
    <property type="evidence" value="ECO:0007669"/>
    <property type="project" value="InterPro"/>
</dbReference>
<dbReference type="InterPro" id="IPR003593">
    <property type="entry name" value="AAA+_ATPase"/>
</dbReference>
<dbReference type="PROSITE" id="PS50893">
    <property type="entry name" value="ABC_TRANSPORTER_2"/>
    <property type="match status" value="1"/>
</dbReference>
<reference evidence="9" key="1">
    <citation type="submission" date="2022-03" db="EMBL/GenBank/DDBJ databases">
        <authorList>
            <person name="Martin C."/>
        </authorList>
    </citation>
    <scope>NUCLEOTIDE SEQUENCE</scope>
</reference>
<dbReference type="GO" id="GO:0008514">
    <property type="term" value="F:organic anion transmembrane transporter activity"/>
    <property type="evidence" value="ECO:0007669"/>
    <property type="project" value="UniProtKB-ARBA"/>
</dbReference>
<gene>
    <name evidence="9" type="ORF">OFUS_LOCUS19143</name>
</gene>
<evidence type="ECO:0000313" key="10">
    <source>
        <dbReference type="Proteomes" id="UP000749559"/>
    </source>
</evidence>
<dbReference type="CDD" id="cd03213">
    <property type="entry name" value="ABCG_EPDR"/>
    <property type="match status" value="1"/>
</dbReference>
<dbReference type="Proteomes" id="UP000749559">
    <property type="component" value="Unassembled WGS sequence"/>
</dbReference>
<dbReference type="Pfam" id="PF01061">
    <property type="entry name" value="ABC2_membrane"/>
    <property type="match status" value="1"/>
</dbReference>
<comment type="similarity">
    <text evidence="2">Belongs to the ABC transporter superfamily. ABCG family. Eye pigment precursor importer (TC 3.A.1.204) subfamily.</text>
</comment>
<keyword evidence="5" id="KW-0547">Nucleotide-binding</keyword>
<dbReference type="FunFam" id="3.40.50.300:FF:000622">
    <property type="entry name" value="ATP-binding cassette sub-family G member 2"/>
    <property type="match status" value="1"/>
</dbReference>
<dbReference type="GO" id="GO:0005524">
    <property type="term" value="F:ATP binding"/>
    <property type="evidence" value="ECO:0007669"/>
    <property type="project" value="UniProtKB-KW"/>
</dbReference>
<evidence type="ECO:0000256" key="8">
    <source>
        <dbReference type="ARBA" id="ARBA00023136"/>
    </source>
</evidence>
<keyword evidence="4" id="KW-0812">Transmembrane</keyword>
<keyword evidence="7" id="KW-1133">Transmembrane helix</keyword>
<proteinExistence type="inferred from homology"/>
<evidence type="ECO:0000256" key="4">
    <source>
        <dbReference type="ARBA" id="ARBA00022692"/>
    </source>
</evidence>
<dbReference type="GO" id="GO:0016324">
    <property type="term" value="C:apical plasma membrane"/>
    <property type="evidence" value="ECO:0007669"/>
    <property type="project" value="UniProtKB-ARBA"/>
</dbReference>
<dbReference type="InterPro" id="IPR043926">
    <property type="entry name" value="ABCG_dom"/>
</dbReference>
<evidence type="ECO:0000313" key="9">
    <source>
        <dbReference type="EMBL" id="CAH1794455.1"/>
    </source>
</evidence>
<dbReference type="EMBL" id="CAIIXF020000009">
    <property type="protein sequence ID" value="CAH1794455.1"/>
    <property type="molecule type" value="Genomic_DNA"/>
</dbReference>
<dbReference type="PANTHER" id="PTHR48041">
    <property type="entry name" value="ABC TRANSPORTER G FAMILY MEMBER 28"/>
    <property type="match status" value="1"/>
</dbReference>
<evidence type="ECO:0000256" key="3">
    <source>
        <dbReference type="ARBA" id="ARBA00022448"/>
    </source>
</evidence>
<dbReference type="OrthoDB" id="66620at2759"/>
<dbReference type="SMART" id="SM00382">
    <property type="entry name" value="AAA"/>
    <property type="match status" value="1"/>
</dbReference>
<evidence type="ECO:0000256" key="1">
    <source>
        <dbReference type="ARBA" id="ARBA00004141"/>
    </source>
</evidence>
<keyword evidence="10" id="KW-1185">Reference proteome</keyword>
<comment type="subcellular location">
    <subcellularLocation>
        <location evidence="1">Membrane</location>
        <topology evidence="1">Multi-pass membrane protein</topology>
    </subcellularLocation>
</comment>
<name>A0A8J1U666_OWEFU</name>
<evidence type="ECO:0000256" key="6">
    <source>
        <dbReference type="ARBA" id="ARBA00022840"/>
    </source>
</evidence>
<dbReference type="PANTHER" id="PTHR48041:SF116">
    <property type="entry name" value="PROTEIN BROWN"/>
    <property type="match status" value="1"/>
</dbReference>
<dbReference type="GO" id="GO:0015562">
    <property type="term" value="F:efflux transmembrane transporter activity"/>
    <property type="evidence" value="ECO:0007669"/>
    <property type="project" value="UniProtKB-ARBA"/>
</dbReference>
<organism evidence="9 10">
    <name type="scientific">Owenia fusiformis</name>
    <name type="common">Polychaete worm</name>
    <dbReference type="NCBI Taxonomy" id="6347"/>
    <lineage>
        <taxon>Eukaryota</taxon>
        <taxon>Metazoa</taxon>
        <taxon>Spiralia</taxon>
        <taxon>Lophotrochozoa</taxon>
        <taxon>Annelida</taxon>
        <taxon>Polychaeta</taxon>
        <taxon>Sedentaria</taxon>
        <taxon>Canalipalpata</taxon>
        <taxon>Sabellida</taxon>
        <taxon>Oweniida</taxon>
        <taxon>Oweniidae</taxon>
        <taxon>Owenia</taxon>
    </lineage>
</organism>
<dbReference type="InterPro" id="IPR050352">
    <property type="entry name" value="ABCG_transporters"/>
</dbReference>
<sequence length="693" mass="76811">MDEQKNHAIKPRIRTVSGHVDGAIVSFHDIQYTVNVRAGPCCCGKVTEKKILQNINGLFKPGMNAILGPTGSGKTSLLDVLAARKDPNGLQGTVLVNGQLQPSNFKLMSGYVVQDDVVMGTLSVRENFHFSAALRLPSSVSYEERKERVEEIIVELGLTKCADTKVGTEFIRGVSGGERKRTNIGMELITAPNVLFLDEPTTGLDASTANAVMSLLQKLSRKGRTIIFSIHQPRFSIFKQFDNLALLSLGEMVYHGPSNEALDYFESIGYECEAHNNPPDFFLDIINGDSTAVAGQGINPIGETAFAEEITGTNLTTNYYSDHSNYGSHTNNGYHHDKAEMEAHFRAKLDMTDEEANVGVEKTLNLAENLAQQFADSTWNQKLHEELAPIYKEFQSMNVVGTAMGQGGEYATGFLTQLGIVSVRALKNIWRNPQTSIMQLFVMLFFGVIVGIIYFQLDLSLTSGIQNRVGAFFFIAMNMMFGNLSAVELFIKERAIFVHESASGFYRVSAYFLAKLLCDIIPMRLLPVIGFSVVTYWMIGFVPAADKFFFFILNLFLITLSASGLAFFLSSSVSVFAIANLLIALCFVFMMVFSGLLVNLTSIAEWLQWIKYLSIIRYGLSALQINELKDLTFCSTNAFNVTQCSNGTDYLDSQGVAYSTPWDLWVNEVAMGSMAVIFLSLTYVQLRRINKLK</sequence>
<dbReference type="InterPro" id="IPR003439">
    <property type="entry name" value="ABC_transporter-like_ATP-bd"/>
</dbReference>
<dbReference type="InterPro" id="IPR013525">
    <property type="entry name" value="ABC2_TM"/>
</dbReference>
<dbReference type="SUPFAM" id="SSF52540">
    <property type="entry name" value="P-loop containing nucleoside triphosphate hydrolases"/>
    <property type="match status" value="1"/>
</dbReference>
<dbReference type="Pfam" id="PF00005">
    <property type="entry name" value="ABC_tran"/>
    <property type="match status" value="1"/>
</dbReference>
<dbReference type="AlphaFoldDB" id="A0A8J1U666"/>
<accession>A0A8J1U666</accession>
<protein>
    <submittedName>
        <fullName evidence="9">Uncharacterized protein</fullName>
    </submittedName>
</protein>
<evidence type="ECO:0000256" key="2">
    <source>
        <dbReference type="ARBA" id="ARBA00005814"/>
    </source>
</evidence>
<dbReference type="GO" id="GO:0016887">
    <property type="term" value="F:ATP hydrolysis activity"/>
    <property type="evidence" value="ECO:0007669"/>
    <property type="project" value="InterPro"/>
</dbReference>
<dbReference type="Pfam" id="PF19055">
    <property type="entry name" value="ABC2_membrane_7"/>
    <property type="match status" value="1"/>
</dbReference>
<evidence type="ECO:0000256" key="5">
    <source>
        <dbReference type="ARBA" id="ARBA00022741"/>
    </source>
</evidence>
<keyword evidence="3" id="KW-0813">Transport</keyword>